<feature type="transmembrane region" description="Helical" evidence="6">
    <location>
        <begin position="49"/>
        <end position="74"/>
    </location>
</feature>
<evidence type="ECO:0000259" key="7">
    <source>
        <dbReference type="Pfam" id="PF00892"/>
    </source>
</evidence>
<accession>A0A7J7DC83</accession>
<feature type="transmembrane region" description="Helical" evidence="6">
    <location>
        <begin position="229"/>
        <end position="248"/>
    </location>
</feature>
<keyword evidence="9" id="KW-1185">Reference proteome</keyword>
<organism evidence="8 9">
    <name type="scientific">Tripterygium wilfordii</name>
    <name type="common">Thunder God vine</name>
    <dbReference type="NCBI Taxonomy" id="458696"/>
    <lineage>
        <taxon>Eukaryota</taxon>
        <taxon>Viridiplantae</taxon>
        <taxon>Streptophyta</taxon>
        <taxon>Embryophyta</taxon>
        <taxon>Tracheophyta</taxon>
        <taxon>Spermatophyta</taxon>
        <taxon>Magnoliopsida</taxon>
        <taxon>eudicotyledons</taxon>
        <taxon>Gunneridae</taxon>
        <taxon>Pentapetalae</taxon>
        <taxon>rosids</taxon>
        <taxon>fabids</taxon>
        <taxon>Celastrales</taxon>
        <taxon>Celastraceae</taxon>
        <taxon>Tripterygium</taxon>
    </lineage>
</organism>
<feature type="transmembrane region" description="Helical" evidence="6">
    <location>
        <begin position="163"/>
        <end position="183"/>
    </location>
</feature>
<evidence type="ECO:0000313" key="9">
    <source>
        <dbReference type="Proteomes" id="UP000593562"/>
    </source>
</evidence>
<dbReference type="OrthoDB" id="1728340at2759"/>
<dbReference type="Proteomes" id="UP000593562">
    <property type="component" value="Unassembled WGS sequence"/>
</dbReference>
<dbReference type="InParanoid" id="A0A7J7DC83"/>
<dbReference type="InterPro" id="IPR000620">
    <property type="entry name" value="EamA_dom"/>
</dbReference>
<evidence type="ECO:0000256" key="2">
    <source>
        <dbReference type="ARBA" id="ARBA00007635"/>
    </source>
</evidence>
<dbReference type="PANTHER" id="PTHR31218">
    <property type="entry name" value="WAT1-RELATED PROTEIN"/>
    <property type="match status" value="1"/>
</dbReference>
<sequence>MDGCDAQNYHCCKNDFNTISILLEIRNGVSILPFPHSFNYRKSERQAKVTASILCMLFFSALVGITLTQYLFLLGLKRTTSSLSCAILNTVPICTFVLALPFGLEKVNLKIKAGKAKVLGMLICLGGTVLLILYKGTPLTSTAHSRATINSNASTSAKKTEDWVIGSALLMAGSLFWSSWFLIQTKIGKRYPSKYSSNTILSFFGAIQSAIVCLITGSRNINMWLLKGTWQIIGALYTGMVGSGLCYLGMSWCVKQRGPVFTAAFTPLMQIFAAIFDISVLHEQLFLGSILGSVLVVLGLYILLWGKSIETLQCDSKPVQVSKEDGDRDVV</sequence>
<keyword evidence="4 6" id="KW-1133">Transmembrane helix</keyword>
<feature type="transmembrane region" description="Helical" evidence="6">
    <location>
        <begin position="260"/>
        <end position="279"/>
    </location>
</feature>
<dbReference type="InterPro" id="IPR030184">
    <property type="entry name" value="WAT1-related"/>
</dbReference>
<evidence type="ECO:0000256" key="5">
    <source>
        <dbReference type="ARBA" id="ARBA00023136"/>
    </source>
</evidence>
<evidence type="ECO:0000256" key="1">
    <source>
        <dbReference type="ARBA" id="ARBA00004141"/>
    </source>
</evidence>
<reference evidence="8 9" key="1">
    <citation type="journal article" date="2020" name="Nat. Commun.">
        <title>Genome of Tripterygium wilfordii and identification of cytochrome P450 involved in triptolide biosynthesis.</title>
        <authorList>
            <person name="Tu L."/>
            <person name="Su P."/>
            <person name="Zhang Z."/>
            <person name="Gao L."/>
            <person name="Wang J."/>
            <person name="Hu T."/>
            <person name="Zhou J."/>
            <person name="Zhang Y."/>
            <person name="Zhao Y."/>
            <person name="Liu Y."/>
            <person name="Song Y."/>
            <person name="Tong Y."/>
            <person name="Lu Y."/>
            <person name="Yang J."/>
            <person name="Xu C."/>
            <person name="Jia M."/>
            <person name="Peters R.J."/>
            <person name="Huang L."/>
            <person name="Gao W."/>
        </authorList>
    </citation>
    <scope>NUCLEOTIDE SEQUENCE [LARGE SCALE GENOMIC DNA]</scope>
    <source>
        <strain evidence="9">cv. XIE 37</strain>
        <tissue evidence="8">Leaf</tissue>
    </source>
</reference>
<evidence type="ECO:0000256" key="4">
    <source>
        <dbReference type="ARBA" id="ARBA00022989"/>
    </source>
</evidence>
<feature type="transmembrane region" description="Helical" evidence="6">
    <location>
        <begin position="116"/>
        <end position="134"/>
    </location>
</feature>
<dbReference type="InterPro" id="IPR037185">
    <property type="entry name" value="EmrE-like"/>
</dbReference>
<comment type="similarity">
    <text evidence="2 6">Belongs to the drug/metabolite transporter (DMT) superfamily. Plant drug/metabolite exporter (P-DME) (TC 2.A.7.4) family.</text>
</comment>
<keyword evidence="3 6" id="KW-0812">Transmembrane</keyword>
<gene>
    <name evidence="8" type="ORF">HS088_TW08G00457</name>
</gene>
<comment type="caution">
    <text evidence="8">The sequence shown here is derived from an EMBL/GenBank/DDBJ whole genome shotgun (WGS) entry which is preliminary data.</text>
</comment>
<keyword evidence="5 6" id="KW-0472">Membrane</keyword>
<feature type="transmembrane region" description="Helical" evidence="6">
    <location>
        <begin position="195"/>
        <end position="217"/>
    </location>
</feature>
<dbReference type="AlphaFoldDB" id="A0A7J7DC83"/>
<feature type="domain" description="EamA" evidence="7">
    <location>
        <begin position="40"/>
        <end position="132"/>
    </location>
</feature>
<proteinExistence type="inferred from homology"/>
<feature type="transmembrane region" description="Helical" evidence="6">
    <location>
        <begin position="86"/>
        <end position="104"/>
    </location>
</feature>
<dbReference type="EMBL" id="JAAARO010000008">
    <property type="protein sequence ID" value="KAF5743869.1"/>
    <property type="molecule type" value="Genomic_DNA"/>
</dbReference>
<evidence type="ECO:0000256" key="3">
    <source>
        <dbReference type="ARBA" id="ARBA00022692"/>
    </source>
</evidence>
<feature type="domain" description="EamA" evidence="7">
    <location>
        <begin position="165"/>
        <end position="304"/>
    </location>
</feature>
<dbReference type="GO" id="GO:0022857">
    <property type="term" value="F:transmembrane transporter activity"/>
    <property type="evidence" value="ECO:0007669"/>
    <property type="project" value="InterPro"/>
</dbReference>
<dbReference type="Pfam" id="PF00892">
    <property type="entry name" value="EamA"/>
    <property type="match status" value="2"/>
</dbReference>
<comment type="subcellular location">
    <subcellularLocation>
        <location evidence="1 6">Membrane</location>
        <topology evidence="1 6">Multi-pass membrane protein</topology>
    </subcellularLocation>
</comment>
<evidence type="ECO:0000313" key="8">
    <source>
        <dbReference type="EMBL" id="KAF5743869.1"/>
    </source>
</evidence>
<feature type="transmembrane region" description="Helical" evidence="6">
    <location>
        <begin position="285"/>
        <end position="304"/>
    </location>
</feature>
<evidence type="ECO:0000256" key="6">
    <source>
        <dbReference type="RuleBase" id="RU363077"/>
    </source>
</evidence>
<dbReference type="GO" id="GO:0016020">
    <property type="term" value="C:membrane"/>
    <property type="evidence" value="ECO:0007669"/>
    <property type="project" value="UniProtKB-SubCell"/>
</dbReference>
<name>A0A7J7DC83_TRIWF</name>
<dbReference type="SUPFAM" id="SSF103481">
    <property type="entry name" value="Multidrug resistance efflux transporter EmrE"/>
    <property type="match status" value="2"/>
</dbReference>
<protein>
    <recommendedName>
        <fullName evidence="6">WAT1-related protein</fullName>
    </recommendedName>
</protein>